<dbReference type="GO" id="GO:0016301">
    <property type="term" value="F:kinase activity"/>
    <property type="evidence" value="ECO:0007669"/>
    <property type="project" value="UniProtKB-KW"/>
</dbReference>
<evidence type="ECO:0000313" key="14">
    <source>
        <dbReference type="Proteomes" id="UP000461768"/>
    </source>
</evidence>
<comment type="caution">
    <text evidence="13">The sequence shown here is derived from an EMBL/GenBank/DDBJ whole genome shotgun (WGS) entry which is preliminary data.</text>
</comment>
<reference evidence="13 14" key="2">
    <citation type="submission" date="2020-02" db="EMBL/GenBank/DDBJ databases">
        <title>Candidatus Galacturonibacter soehngenii shows hetero-acetogenic catabolism of galacturonic acid but lacks a canonical carbon monoxide dehydrogenase/acetyl-CoA synthase complex.</title>
        <authorList>
            <person name="Diender M."/>
            <person name="Stouten G.R."/>
            <person name="Petersen J.F."/>
            <person name="Nielsen P.H."/>
            <person name="Dueholm M.S."/>
            <person name="Pronk J.T."/>
            <person name="Van Loosdrecht M.C.M."/>
        </authorList>
    </citation>
    <scope>NUCLEOTIDE SEQUENCE [LARGE SCALE GENOMIC DNA]</scope>
    <source>
        <strain evidence="13">GalUA</strain>
    </source>
</reference>
<keyword evidence="5 13" id="KW-0762">Sugar transport</keyword>
<evidence type="ECO:0000256" key="11">
    <source>
        <dbReference type="ARBA" id="ARBA00030962"/>
    </source>
</evidence>
<name>A0A7V7UBU2_9FIRM</name>
<keyword evidence="3" id="KW-0813">Transport</keyword>
<feature type="domain" description="PTS EIIA type-2" evidence="12">
    <location>
        <begin position="2"/>
        <end position="140"/>
    </location>
</feature>
<gene>
    <name evidence="13" type="ORF">F7O84_10260</name>
</gene>
<dbReference type="CDD" id="cd00211">
    <property type="entry name" value="PTS_IIA_fru"/>
    <property type="match status" value="1"/>
</dbReference>
<dbReference type="InterPro" id="IPR002178">
    <property type="entry name" value="PTS_EIIA_type-2_dom"/>
</dbReference>
<dbReference type="Pfam" id="PF00359">
    <property type="entry name" value="PTS_EIIA_2"/>
    <property type="match status" value="1"/>
</dbReference>
<evidence type="ECO:0000256" key="1">
    <source>
        <dbReference type="ARBA" id="ARBA00002434"/>
    </source>
</evidence>
<dbReference type="PROSITE" id="PS51094">
    <property type="entry name" value="PTS_EIIA_TYPE_2"/>
    <property type="match status" value="1"/>
</dbReference>
<evidence type="ECO:0000256" key="9">
    <source>
        <dbReference type="ARBA" id="ARBA00029908"/>
    </source>
</evidence>
<dbReference type="GO" id="GO:0090563">
    <property type="term" value="F:protein-phosphocysteine-sugar phosphotransferase activity"/>
    <property type="evidence" value="ECO:0007669"/>
    <property type="project" value="TreeGrafter"/>
</dbReference>
<evidence type="ECO:0000256" key="10">
    <source>
        <dbReference type="ARBA" id="ARBA00030956"/>
    </source>
</evidence>
<proteinExistence type="predicted"/>
<dbReference type="Gene3D" id="3.40.930.10">
    <property type="entry name" value="Mannitol-specific EII, Chain A"/>
    <property type="match status" value="1"/>
</dbReference>
<evidence type="ECO:0000256" key="4">
    <source>
        <dbReference type="ARBA" id="ARBA00022553"/>
    </source>
</evidence>
<evidence type="ECO:0000256" key="2">
    <source>
        <dbReference type="ARBA" id="ARBA00014783"/>
    </source>
</evidence>
<dbReference type="InterPro" id="IPR050893">
    <property type="entry name" value="Sugar_PTS"/>
</dbReference>
<evidence type="ECO:0000256" key="3">
    <source>
        <dbReference type="ARBA" id="ARBA00022448"/>
    </source>
</evidence>
<evidence type="ECO:0000256" key="5">
    <source>
        <dbReference type="ARBA" id="ARBA00022597"/>
    </source>
</evidence>
<accession>A0A7V7UBU2</accession>
<dbReference type="InterPro" id="IPR016152">
    <property type="entry name" value="PTrfase/Anion_transptr"/>
</dbReference>
<keyword evidence="4" id="KW-0597">Phosphoprotein</keyword>
<comment type="function">
    <text evidence="1">The phosphoenolpyruvate-dependent sugar phosphotransferase system (sugar PTS), a major carbohydrate active transport system, catalyzes the phosphorylation of incoming sugar substrates concomitantly with their translocation across the cell membrane. The enzyme II CmtAB PTS system is involved in D-mannitol transport.</text>
</comment>
<reference evidence="13 14" key="1">
    <citation type="submission" date="2019-09" db="EMBL/GenBank/DDBJ databases">
        <authorList>
            <person name="Valk L.C."/>
        </authorList>
    </citation>
    <scope>NUCLEOTIDE SEQUENCE [LARGE SCALE GENOMIC DNA]</scope>
    <source>
        <strain evidence="13">GalUA</strain>
    </source>
</reference>
<dbReference type="Proteomes" id="UP000461768">
    <property type="component" value="Unassembled WGS sequence"/>
</dbReference>
<evidence type="ECO:0000313" key="13">
    <source>
        <dbReference type="EMBL" id="KAB1437959.1"/>
    </source>
</evidence>
<keyword evidence="7" id="KW-0598">Phosphotransferase system</keyword>
<dbReference type="OrthoDB" id="1640042at2"/>
<sequence>MELLKKENIEINCKAADKEEVIRQIGKKLYESGYVEESYIEAMLLREESFSTNIGNQIALPHGIEASKGAIKKSGIAVMVFPEGTNWGSDKVNLVIGVAGVGDEHLAILANIADKLSEMENVNRIINSDIDTIYEILVETKKEESAL</sequence>
<keyword evidence="8" id="KW-0418">Kinase</keyword>
<protein>
    <recommendedName>
        <fullName evidence="2">Mannitol-specific phosphotransferase enzyme IIA component</fullName>
    </recommendedName>
    <alternativeName>
        <fullName evidence="10">EIIA</fullName>
    </alternativeName>
    <alternativeName>
        <fullName evidence="11">EIII</fullName>
    </alternativeName>
    <alternativeName>
        <fullName evidence="9">PTS system mannitol-specific EIIA component</fullName>
    </alternativeName>
</protein>
<evidence type="ECO:0000256" key="6">
    <source>
        <dbReference type="ARBA" id="ARBA00022679"/>
    </source>
</evidence>
<evidence type="ECO:0000256" key="7">
    <source>
        <dbReference type="ARBA" id="ARBA00022683"/>
    </source>
</evidence>
<organism evidence="13 14">
    <name type="scientific">Candidatus Galacturonatibacter soehngenii</name>
    <dbReference type="NCBI Taxonomy" id="2307010"/>
    <lineage>
        <taxon>Bacteria</taxon>
        <taxon>Bacillati</taxon>
        <taxon>Bacillota</taxon>
        <taxon>Clostridia</taxon>
        <taxon>Lachnospirales</taxon>
        <taxon>Lachnospiraceae</taxon>
        <taxon>Candidatus Galacturonatibacter</taxon>
    </lineage>
</organism>
<evidence type="ECO:0000259" key="12">
    <source>
        <dbReference type="PROSITE" id="PS51094"/>
    </source>
</evidence>
<dbReference type="PANTHER" id="PTHR30181">
    <property type="entry name" value="MANNITOL PERMEASE IIC COMPONENT"/>
    <property type="match status" value="1"/>
</dbReference>
<evidence type="ECO:0000256" key="8">
    <source>
        <dbReference type="ARBA" id="ARBA00022777"/>
    </source>
</evidence>
<dbReference type="EMBL" id="WAGX01000005">
    <property type="protein sequence ID" value="KAB1437959.1"/>
    <property type="molecule type" value="Genomic_DNA"/>
</dbReference>
<dbReference type="AlphaFoldDB" id="A0A7V7UBU2"/>
<dbReference type="SUPFAM" id="SSF55804">
    <property type="entry name" value="Phoshotransferase/anion transport protein"/>
    <property type="match status" value="1"/>
</dbReference>
<dbReference type="GO" id="GO:0005886">
    <property type="term" value="C:plasma membrane"/>
    <property type="evidence" value="ECO:0007669"/>
    <property type="project" value="TreeGrafter"/>
</dbReference>
<dbReference type="PROSITE" id="PS00372">
    <property type="entry name" value="PTS_EIIA_TYPE_2_HIS"/>
    <property type="match status" value="1"/>
</dbReference>
<dbReference type="GO" id="GO:0009401">
    <property type="term" value="P:phosphoenolpyruvate-dependent sugar phosphotransferase system"/>
    <property type="evidence" value="ECO:0007669"/>
    <property type="project" value="UniProtKB-KW"/>
</dbReference>
<dbReference type="PANTHER" id="PTHR30181:SF2">
    <property type="entry name" value="PTS SYSTEM MANNITOL-SPECIFIC EIICBA COMPONENT"/>
    <property type="match status" value="1"/>
</dbReference>
<dbReference type="RefSeq" id="WP_151144624.1">
    <property type="nucleotide sequence ID" value="NZ_WAGX01000005.1"/>
</dbReference>
<keyword evidence="14" id="KW-1185">Reference proteome</keyword>
<keyword evidence="6" id="KW-0808">Transferase</keyword>